<comment type="similarity">
    <text evidence="1 9">Belongs to the guanylate kinase family.</text>
</comment>
<comment type="caution">
    <text evidence="11">The sequence shown here is derived from an EMBL/GenBank/DDBJ whole genome shotgun (WGS) entry which is preliminary data.</text>
</comment>
<evidence type="ECO:0000256" key="5">
    <source>
        <dbReference type="ARBA" id="ARBA00022741"/>
    </source>
</evidence>
<dbReference type="InterPro" id="IPR027417">
    <property type="entry name" value="P-loop_NTPase"/>
</dbReference>
<dbReference type="GO" id="GO:0004385">
    <property type="term" value="F:GMP kinase activity"/>
    <property type="evidence" value="ECO:0007669"/>
    <property type="project" value="UniProtKB-UniRule"/>
</dbReference>
<dbReference type="NCBIfam" id="TIGR03263">
    <property type="entry name" value="guanyl_kin"/>
    <property type="match status" value="1"/>
</dbReference>
<dbReference type="Pfam" id="PF00625">
    <property type="entry name" value="Guanylate_kin"/>
    <property type="match status" value="1"/>
</dbReference>
<keyword evidence="6 9" id="KW-0418">Kinase</keyword>
<dbReference type="RefSeq" id="WP_073548834.1">
    <property type="nucleotide sequence ID" value="NZ_CAWMVK010000039.1"/>
</dbReference>
<evidence type="ECO:0000256" key="8">
    <source>
        <dbReference type="ARBA" id="ARBA00030128"/>
    </source>
</evidence>
<dbReference type="Gene3D" id="3.40.50.300">
    <property type="entry name" value="P-loop containing nucleotide triphosphate hydrolases"/>
    <property type="match status" value="1"/>
</dbReference>
<evidence type="ECO:0000256" key="6">
    <source>
        <dbReference type="ARBA" id="ARBA00022777"/>
    </source>
</evidence>
<gene>
    <name evidence="9" type="primary">gmk</name>
    <name evidence="11" type="ORF">NIES1031_07485</name>
</gene>
<dbReference type="PROSITE" id="PS50052">
    <property type="entry name" value="GUANYLATE_KINASE_2"/>
    <property type="match status" value="1"/>
</dbReference>
<evidence type="ECO:0000256" key="1">
    <source>
        <dbReference type="ARBA" id="ARBA00005790"/>
    </source>
</evidence>
<evidence type="ECO:0000256" key="7">
    <source>
        <dbReference type="ARBA" id="ARBA00022840"/>
    </source>
</evidence>
<dbReference type="PANTHER" id="PTHR23117:SF13">
    <property type="entry name" value="GUANYLATE KINASE"/>
    <property type="match status" value="1"/>
</dbReference>
<dbReference type="EMBL" id="MRCC01000005">
    <property type="protein sequence ID" value="OKH27750.1"/>
    <property type="molecule type" value="Genomic_DNA"/>
</dbReference>
<reference evidence="11 12" key="1">
    <citation type="submission" date="2016-11" db="EMBL/GenBank/DDBJ databases">
        <title>Draft Genome Sequences of Nine Cyanobacterial Strains from Diverse Habitats.</title>
        <authorList>
            <person name="Zhu T."/>
            <person name="Hou S."/>
            <person name="Lu X."/>
            <person name="Hess W.R."/>
        </authorList>
    </citation>
    <scope>NUCLEOTIDE SEQUENCE [LARGE SCALE GENOMIC DNA]</scope>
    <source>
        <strain evidence="11 12">5.2 s.c.1</strain>
    </source>
</reference>
<feature type="domain" description="Guanylate kinase-like" evidence="10">
    <location>
        <begin position="20"/>
        <end position="198"/>
    </location>
</feature>
<comment type="catalytic activity">
    <reaction evidence="9">
        <text>GMP + ATP = GDP + ADP</text>
        <dbReference type="Rhea" id="RHEA:20780"/>
        <dbReference type="ChEBI" id="CHEBI:30616"/>
        <dbReference type="ChEBI" id="CHEBI:58115"/>
        <dbReference type="ChEBI" id="CHEBI:58189"/>
        <dbReference type="ChEBI" id="CHEBI:456216"/>
        <dbReference type="EC" id="2.7.4.8"/>
    </reaction>
</comment>
<evidence type="ECO:0000259" key="10">
    <source>
        <dbReference type="PROSITE" id="PS50052"/>
    </source>
</evidence>
<proteinExistence type="inferred from homology"/>
<keyword evidence="9" id="KW-0963">Cytoplasm</keyword>
<dbReference type="InterPro" id="IPR008145">
    <property type="entry name" value="GK/Ca_channel_bsu"/>
</dbReference>
<comment type="function">
    <text evidence="9">Essential for recycling GMP and indirectly, cGMP.</text>
</comment>
<dbReference type="Gene3D" id="3.30.63.10">
    <property type="entry name" value="Guanylate Kinase phosphate binding domain"/>
    <property type="match status" value="1"/>
</dbReference>
<dbReference type="Proteomes" id="UP000185984">
    <property type="component" value="Unassembled WGS sequence"/>
</dbReference>
<evidence type="ECO:0000313" key="11">
    <source>
        <dbReference type="EMBL" id="OKH27750.1"/>
    </source>
</evidence>
<dbReference type="InterPro" id="IPR017665">
    <property type="entry name" value="Guanylate_kinase"/>
</dbReference>
<dbReference type="AlphaFoldDB" id="A0A1U7HVX9"/>
<organism evidence="11 12">
    <name type="scientific">Chroogloeocystis siderophila 5.2 s.c.1</name>
    <dbReference type="NCBI Taxonomy" id="247279"/>
    <lineage>
        <taxon>Bacteria</taxon>
        <taxon>Bacillati</taxon>
        <taxon>Cyanobacteriota</taxon>
        <taxon>Cyanophyceae</taxon>
        <taxon>Oscillatoriophycideae</taxon>
        <taxon>Chroococcales</taxon>
        <taxon>Chroococcaceae</taxon>
        <taxon>Chroogloeocystis</taxon>
    </lineage>
</organism>
<evidence type="ECO:0000313" key="12">
    <source>
        <dbReference type="Proteomes" id="UP000185984"/>
    </source>
</evidence>
<keyword evidence="7 9" id="KW-0067">ATP-binding</keyword>
<sequence length="206" mass="22904">MTPVLSLQGSATPPNCLPEGKLIVLTGPSGVGKGTLVRALLERHPELYFSVSVTTRAPRPGEIHGKQYYFVSRSEFQQMIEQNKLLEWAEFAGNYYGTPRDTVLEQISKGKCVLLEIELEGARQICQSYPEAKRIFIMPPSLAELEHRLRGRGQDSPDAIARRLQRAKDEISAADEFDIQIVNDDFETALDAITSTVFSFCGNASK</sequence>
<evidence type="ECO:0000256" key="4">
    <source>
        <dbReference type="ARBA" id="ARBA00022679"/>
    </source>
</evidence>
<dbReference type="SMART" id="SM00072">
    <property type="entry name" value="GuKc"/>
    <property type="match status" value="1"/>
</dbReference>
<dbReference type="InterPro" id="IPR008144">
    <property type="entry name" value="Guanylate_kin-like_dom"/>
</dbReference>
<dbReference type="FunFam" id="3.30.63.10:FF:000002">
    <property type="entry name" value="Guanylate kinase 1"/>
    <property type="match status" value="1"/>
</dbReference>
<dbReference type="InterPro" id="IPR020590">
    <property type="entry name" value="Guanylate_kinase_CS"/>
</dbReference>
<dbReference type="PANTHER" id="PTHR23117">
    <property type="entry name" value="GUANYLATE KINASE-RELATED"/>
    <property type="match status" value="1"/>
</dbReference>
<evidence type="ECO:0000256" key="9">
    <source>
        <dbReference type="HAMAP-Rule" id="MF_00328"/>
    </source>
</evidence>
<dbReference type="GO" id="GO:0005524">
    <property type="term" value="F:ATP binding"/>
    <property type="evidence" value="ECO:0007669"/>
    <property type="project" value="UniProtKB-UniRule"/>
</dbReference>
<dbReference type="SUPFAM" id="SSF52540">
    <property type="entry name" value="P-loop containing nucleoside triphosphate hydrolases"/>
    <property type="match status" value="1"/>
</dbReference>
<evidence type="ECO:0000256" key="3">
    <source>
        <dbReference type="ARBA" id="ARBA00016296"/>
    </source>
</evidence>
<dbReference type="CDD" id="cd00071">
    <property type="entry name" value="GMPK"/>
    <property type="match status" value="1"/>
</dbReference>
<dbReference type="EC" id="2.7.4.8" evidence="2 9"/>
<keyword evidence="4 9" id="KW-0808">Transferase</keyword>
<comment type="subcellular location">
    <subcellularLocation>
        <location evidence="9">Cytoplasm</location>
    </subcellularLocation>
</comment>
<dbReference type="OrthoDB" id="9808150at2"/>
<evidence type="ECO:0000256" key="2">
    <source>
        <dbReference type="ARBA" id="ARBA00012961"/>
    </source>
</evidence>
<accession>A0A1U7HVX9</accession>
<keyword evidence="5 9" id="KW-0547">Nucleotide-binding</keyword>
<feature type="binding site" evidence="9">
    <location>
        <begin position="27"/>
        <end position="34"/>
    </location>
    <ligand>
        <name>ATP</name>
        <dbReference type="ChEBI" id="CHEBI:30616"/>
    </ligand>
</feature>
<dbReference type="PROSITE" id="PS00856">
    <property type="entry name" value="GUANYLATE_KINASE_1"/>
    <property type="match status" value="1"/>
</dbReference>
<dbReference type="HAMAP" id="MF_00328">
    <property type="entry name" value="Guanylate_kinase"/>
    <property type="match status" value="1"/>
</dbReference>
<protein>
    <recommendedName>
        <fullName evidence="3 9">Guanylate kinase</fullName>
        <ecNumber evidence="2 9">2.7.4.8</ecNumber>
    </recommendedName>
    <alternativeName>
        <fullName evidence="8 9">GMP kinase</fullName>
    </alternativeName>
</protein>
<dbReference type="GO" id="GO:0005829">
    <property type="term" value="C:cytosol"/>
    <property type="evidence" value="ECO:0007669"/>
    <property type="project" value="TreeGrafter"/>
</dbReference>
<name>A0A1U7HVX9_9CHRO</name>
<keyword evidence="12" id="KW-1185">Reference proteome</keyword>
<dbReference type="STRING" id="247279.NIES1031_07485"/>